<dbReference type="PANTHER" id="PTHR31893">
    <property type="entry name" value="TRANSMEMBRANE PROTEIN 151 HOMOLOG"/>
    <property type="match status" value="1"/>
</dbReference>
<evidence type="ECO:0000256" key="5">
    <source>
        <dbReference type="ARBA" id="ARBA00023136"/>
    </source>
</evidence>
<dbReference type="InterPro" id="IPR026767">
    <property type="entry name" value="Tmem151"/>
</dbReference>
<accession>A0A8B8FRH2</accession>
<dbReference type="GeneID" id="112685631"/>
<dbReference type="PANTHER" id="PTHR31893:SF5">
    <property type="entry name" value="TRANSMEMBRANE PROTEIN 151 HOMOLOG"/>
    <property type="match status" value="1"/>
</dbReference>
<reference evidence="8" key="1">
    <citation type="submission" date="2025-08" db="UniProtKB">
        <authorList>
            <consortium name="RefSeq"/>
        </authorList>
    </citation>
    <scope>IDENTIFICATION</scope>
    <source>
        <tissue evidence="8">Whole body</tissue>
    </source>
</reference>
<gene>
    <name evidence="8" type="primary">LOC112685631</name>
</gene>
<protein>
    <submittedName>
        <fullName evidence="8">Transmembrane protein 151B-like isoform X1</fullName>
    </submittedName>
</protein>
<dbReference type="OrthoDB" id="190434at2759"/>
<sequence>MPFIPEQRRISSQYVQDTKLREAFQWRETWKCFVLTMVIIIFILGVLRDPSNVGLSKNNWLEYIYCILGCLFLYIFYIVECRYSEIVWDLAETDLMPISAVSEYIVRLKRAEPHVWWQASCYHFVEQKSPRRNSRQMTRVNMQVTRVSFDHRNFGYTDISDYLVFCQKSPLVKIEFSKGFAFARPRHAEEFENIRGEFFSAHEPVDDHIEKKEGLDLAGVEFEDYICAGRFPRFINTTTYWICSFLLLSWPYRVYVNYNTSYAHYTITKLFGHVRMIPSYSEAMLLDPAPPAYVIDCPSSFDVYETPQTMTVFRTCSPDYVPANLVRYIESGPYAYPPTYEEALRYPLFELSVDDRGNNNVQRASGRTTNSTAITFETSL</sequence>
<keyword evidence="4 6" id="KW-1133">Transmembrane helix</keyword>
<dbReference type="Proteomes" id="UP000694846">
    <property type="component" value="Unplaced"/>
</dbReference>
<evidence type="ECO:0000256" key="4">
    <source>
        <dbReference type="ARBA" id="ARBA00022989"/>
    </source>
</evidence>
<dbReference type="GO" id="GO:0016020">
    <property type="term" value="C:membrane"/>
    <property type="evidence" value="ECO:0007669"/>
    <property type="project" value="UniProtKB-SubCell"/>
</dbReference>
<evidence type="ECO:0000256" key="6">
    <source>
        <dbReference type="SAM" id="Phobius"/>
    </source>
</evidence>
<evidence type="ECO:0000313" key="7">
    <source>
        <dbReference type="Proteomes" id="UP000694846"/>
    </source>
</evidence>
<keyword evidence="7" id="KW-1185">Reference proteome</keyword>
<evidence type="ECO:0000256" key="1">
    <source>
        <dbReference type="ARBA" id="ARBA00004141"/>
    </source>
</evidence>
<keyword evidence="3 6" id="KW-0812">Transmembrane</keyword>
<evidence type="ECO:0000256" key="2">
    <source>
        <dbReference type="ARBA" id="ARBA00009583"/>
    </source>
</evidence>
<organism evidence="7 8">
    <name type="scientific">Sipha flava</name>
    <name type="common">yellow sugarcane aphid</name>
    <dbReference type="NCBI Taxonomy" id="143950"/>
    <lineage>
        <taxon>Eukaryota</taxon>
        <taxon>Metazoa</taxon>
        <taxon>Ecdysozoa</taxon>
        <taxon>Arthropoda</taxon>
        <taxon>Hexapoda</taxon>
        <taxon>Insecta</taxon>
        <taxon>Pterygota</taxon>
        <taxon>Neoptera</taxon>
        <taxon>Paraneoptera</taxon>
        <taxon>Hemiptera</taxon>
        <taxon>Sternorrhyncha</taxon>
        <taxon>Aphidomorpha</taxon>
        <taxon>Aphidoidea</taxon>
        <taxon>Aphididae</taxon>
        <taxon>Sipha</taxon>
    </lineage>
</organism>
<evidence type="ECO:0000313" key="8">
    <source>
        <dbReference type="RefSeq" id="XP_025413352.1"/>
    </source>
</evidence>
<feature type="transmembrane region" description="Helical" evidence="6">
    <location>
        <begin position="60"/>
        <end position="79"/>
    </location>
</feature>
<dbReference type="RefSeq" id="XP_025413352.1">
    <property type="nucleotide sequence ID" value="XM_025557567.1"/>
</dbReference>
<keyword evidence="5 6" id="KW-0472">Membrane</keyword>
<comment type="subcellular location">
    <subcellularLocation>
        <location evidence="1">Membrane</location>
        <topology evidence="1">Multi-pass membrane protein</topology>
    </subcellularLocation>
</comment>
<dbReference type="AlphaFoldDB" id="A0A8B8FRH2"/>
<name>A0A8B8FRH2_9HEMI</name>
<feature type="transmembrane region" description="Helical" evidence="6">
    <location>
        <begin position="29"/>
        <end position="48"/>
    </location>
</feature>
<comment type="similarity">
    <text evidence="2">Belongs to the TMEM151 family.</text>
</comment>
<dbReference type="Pfam" id="PF14857">
    <property type="entry name" value="TMEM151"/>
    <property type="match status" value="1"/>
</dbReference>
<evidence type="ECO:0000256" key="3">
    <source>
        <dbReference type="ARBA" id="ARBA00022692"/>
    </source>
</evidence>
<proteinExistence type="inferred from homology"/>